<name>A0A0E2D6C7_LEPIR</name>
<accession>A0A0E2D6C7</accession>
<evidence type="ECO:0000313" key="1">
    <source>
        <dbReference type="EMBL" id="EKR55115.1"/>
    </source>
</evidence>
<dbReference type="AlphaFoldDB" id="A0A0E2D6C7"/>
<dbReference type="EMBL" id="AHNR02000036">
    <property type="protein sequence ID" value="EKR55115.1"/>
    <property type="molecule type" value="Genomic_DNA"/>
</dbReference>
<sequence length="40" mass="4618">MKSEFSTYFCISSHISFFRKKLDIGTLTISELCQSLQSKL</sequence>
<gene>
    <name evidence="1" type="ORF">LEP1GSC105_2607</name>
</gene>
<protein>
    <submittedName>
        <fullName evidence="1">Uncharacterized protein</fullName>
    </submittedName>
</protein>
<organism evidence="1 2">
    <name type="scientific">Leptospira interrogans str. UI 12758</name>
    <dbReference type="NCBI Taxonomy" id="1049938"/>
    <lineage>
        <taxon>Bacteria</taxon>
        <taxon>Pseudomonadati</taxon>
        <taxon>Spirochaetota</taxon>
        <taxon>Spirochaetia</taxon>
        <taxon>Leptospirales</taxon>
        <taxon>Leptospiraceae</taxon>
        <taxon>Leptospira</taxon>
    </lineage>
</organism>
<comment type="caution">
    <text evidence="1">The sequence shown here is derived from an EMBL/GenBank/DDBJ whole genome shotgun (WGS) entry which is preliminary data.</text>
</comment>
<proteinExistence type="predicted"/>
<dbReference type="Proteomes" id="UP000001340">
    <property type="component" value="Unassembled WGS sequence"/>
</dbReference>
<evidence type="ECO:0000313" key="2">
    <source>
        <dbReference type="Proteomes" id="UP000001340"/>
    </source>
</evidence>
<reference evidence="1 2" key="1">
    <citation type="submission" date="2012-10" db="EMBL/GenBank/DDBJ databases">
        <authorList>
            <person name="Harkins D.M."/>
            <person name="Durkin A.S."/>
            <person name="Brinkac L.M."/>
            <person name="Haft D.H."/>
            <person name="Selengut J.D."/>
            <person name="Sanka R."/>
            <person name="DePew J."/>
            <person name="Purushe J."/>
            <person name="Chanthongthip A."/>
            <person name="Lattana O."/>
            <person name="Phetsouvanh R."/>
            <person name="Newton P.N."/>
            <person name="Vinetz J.M."/>
            <person name="Sutton G.G."/>
            <person name="Nierman W.C."/>
            <person name="Fouts D.E."/>
        </authorList>
    </citation>
    <scope>NUCLEOTIDE SEQUENCE [LARGE SCALE GENOMIC DNA]</scope>
    <source>
        <strain evidence="1 2">UI 12758</strain>
    </source>
</reference>